<accession>A0A9P6JJ35</accession>
<comment type="caution">
    <text evidence="7">The sequence shown here is derived from an EMBL/GenBank/DDBJ whole genome shotgun (WGS) entry which is preliminary data.</text>
</comment>
<dbReference type="SUPFAM" id="SSF57667">
    <property type="entry name" value="beta-beta-alpha zinc fingers"/>
    <property type="match status" value="1"/>
</dbReference>
<dbReference type="AlphaFoldDB" id="A0A9P6JJ35"/>
<sequence length="157" mass="17356">MLFCSSHSILINIYDFRQVLSAISVPLQARSVSPAEKTVRKKKVKMHRCLECQKEFPRPSGLRTHMNMHTKEKPFPCTYPGCSRTFSVVSNAKRHMRTHGVGVTTDDQLSTDTSVAVPYVVGFEAPVVIAAPAHGLGGATMESEVKEPVKLRWVSSS</sequence>
<dbReference type="Proteomes" id="UP000807306">
    <property type="component" value="Unassembled WGS sequence"/>
</dbReference>
<evidence type="ECO:0000256" key="4">
    <source>
        <dbReference type="ARBA" id="ARBA00022833"/>
    </source>
</evidence>
<dbReference type="GO" id="GO:0008270">
    <property type="term" value="F:zinc ion binding"/>
    <property type="evidence" value="ECO:0007669"/>
    <property type="project" value="UniProtKB-KW"/>
</dbReference>
<evidence type="ECO:0000256" key="3">
    <source>
        <dbReference type="ARBA" id="ARBA00022771"/>
    </source>
</evidence>
<dbReference type="GO" id="GO:0000978">
    <property type="term" value="F:RNA polymerase II cis-regulatory region sequence-specific DNA binding"/>
    <property type="evidence" value="ECO:0007669"/>
    <property type="project" value="UniProtKB-ARBA"/>
</dbReference>
<dbReference type="PANTHER" id="PTHR23235">
    <property type="entry name" value="KRUEPPEL-LIKE TRANSCRIPTION FACTOR"/>
    <property type="match status" value="1"/>
</dbReference>
<proteinExistence type="predicted"/>
<evidence type="ECO:0000256" key="2">
    <source>
        <dbReference type="ARBA" id="ARBA00022737"/>
    </source>
</evidence>
<feature type="non-terminal residue" evidence="7">
    <location>
        <position position="157"/>
    </location>
</feature>
<dbReference type="OrthoDB" id="6077919at2759"/>
<organism evidence="7 8">
    <name type="scientific">Crepidotus variabilis</name>
    <dbReference type="NCBI Taxonomy" id="179855"/>
    <lineage>
        <taxon>Eukaryota</taxon>
        <taxon>Fungi</taxon>
        <taxon>Dikarya</taxon>
        <taxon>Basidiomycota</taxon>
        <taxon>Agaricomycotina</taxon>
        <taxon>Agaricomycetes</taxon>
        <taxon>Agaricomycetidae</taxon>
        <taxon>Agaricales</taxon>
        <taxon>Agaricineae</taxon>
        <taxon>Crepidotaceae</taxon>
        <taxon>Crepidotus</taxon>
    </lineage>
</organism>
<dbReference type="Gene3D" id="3.30.160.60">
    <property type="entry name" value="Classic Zinc Finger"/>
    <property type="match status" value="2"/>
</dbReference>
<evidence type="ECO:0000313" key="8">
    <source>
        <dbReference type="Proteomes" id="UP000807306"/>
    </source>
</evidence>
<dbReference type="PROSITE" id="PS00028">
    <property type="entry name" value="ZINC_FINGER_C2H2_1"/>
    <property type="match status" value="2"/>
</dbReference>
<protein>
    <recommendedName>
        <fullName evidence="6">C2H2-type domain-containing protein</fullName>
    </recommendedName>
</protein>
<reference evidence="7" key="1">
    <citation type="submission" date="2020-11" db="EMBL/GenBank/DDBJ databases">
        <authorList>
            <consortium name="DOE Joint Genome Institute"/>
            <person name="Ahrendt S."/>
            <person name="Riley R."/>
            <person name="Andreopoulos W."/>
            <person name="Labutti K."/>
            <person name="Pangilinan J."/>
            <person name="Ruiz-Duenas F.J."/>
            <person name="Barrasa J.M."/>
            <person name="Sanchez-Garcia M."/>
            <person name="Camarero S."/>
            <person name="Miyauchi S."/>
            <person name="Serrano A."/>
            <person name="Linde D."/>
            <person name="Babiker R."/>
            <person name="Drula E."/>
            <person name="Ayuso-Fernandez I."/>
            <person name="Pacheco R."/>
            <person name="Padilla G."/>
            <person name="Ferreira P."/>
            <person name="Barriuso J."/>
            <person name="Kellner H."/>
            <person name="Castanera R."/>
            <person name="Alfaro M."/>
            <person name="Ramirez L."/>
            <person name="Pisabarro A.G."/>
            <person name="Kuo A."/>
            <person name="Tritt A."/>
            <person name="Lipzen A."/>
            <person name="He G."/>
            <person name="Yan M."/>
            <person name="Ng V."/>
            <person name="Cullen D."/>
            <person name="Martin F."/>
            <person name="Rosso M.-N."/>
            <person name="Henrissat B."/>
            <person name="Hibbett D."/>
            <person name="Martinez A.T."/>
            <person name="Grigoriev I.V."/>
        </authorList>
    </citation>
    <scope>NUCLEOTIDE SEQUENCE</scope>
    <source>
        <strain evidence="7">CBS 506.95</strain>
    </source>
</reference>
<dbReference type="InterPro" id="IPR036236">
    <property type="entry name" value="Znf_C2H2_sf"/>
</dbReference>
<dbReference type="FunFam" id="3.30.160.60:FF:000065">
    <property type="entry name" value="B-cell CLL/lymphoma 6, member B"/>
    <property type="match status" value="1"/>
</dbReference>
<keyword evidence="4" id="KW-0862">Zinc</keyword>
<dbReference type="Pfam" id="PF00096">
    <property type="entry name" value="zf-C2H2"/>
    <property type="match status" value="2"/>
</dbReference>
<evidence type="ECO:0000256" key="1">
    <source>
        <dbReference type="ARBA" id="ARBA00022723"/>
    </source>
</evidence>
<feature type="domain" description="C2H2-type" evidence="6">
    <location>
        <begin position="75"/>
        <end position="99"/>
    </location>
</feature>
<feature type="domain" description="C2H2-type" evidence="6">
    <location>
        <begin position="47"/>
        <end position="74"/>
    </location>
</feature>
<dbReference type="PROSITE" id="PS50157">
    <property type="entry name" value="ZINC_FINGER_C2H2_2"/>
    <property type="match status" value="2"/>
</dbReference>
<name>A0A9P6JJ35_9AGAR</name>
<dbReference type="InterPro" id="IPR013087">
    <property type="entry name" value="Znf_C2H2_type"/>
</dbReference>
<evidence type="ECO:0000313" key="7">
    <source>
        <dbReference type="EMBL" id="KAF9522872.1"/>
    </source>
</evidence>
<evidence type="ECO:0000259" key="6">
    <source>
        <dbReference type="PROSITE" id="PS50157"/>
    </source>
</evidence>
<dbReference type="SMART" id="SM00355">
    <property type="entry name" value="ZnF_C2H2"/>
    <property type="match status" value="2"/>
</dbReference>
<dbReference type="GO" id="GO:0000981">
    <property type="term" value="F:DNA-binding transcription factor activity, RNA polymerase II-specific"/>
    <property type="evidence" value="ECO:0007669"/>
    <property type="project" value="TreeGrafter"/>
</dbReference>
<keyword evidence="3 5" id="KW-0863">Zinc-finger</keyword>
<keyword evidence="8" id="KW-1185">Reference proteome</keyword>
<keyword evidence="2" id="KW-0677">Repeat</keyword>
<dbReference type="FunFam" id="3.30.160.60:FF:000125">
    <property type="entry name" value="Putative zinc finger protein 143"/>
    <property type="match status" value="1"/>
</dbReference>
<gene>
    <name evidence="7" type="ORF">CPB83DRAFT_776373</name>
</gene>
<dbReference type="PANTHER" id="PTHR23235:SF120">
    <property type="entry name" value="KRUPPEL-LIKE FACTOR 15"/>
    <property type="match status" value="1"/>
</dbReference>
<keyword evidence="1" id="KW-0479">Metal-binding</keyword>
<dbReference type="EMBL" id="MU157931">
    <property type="protein sequence ID" value="KAF9522872.1"/>
    <property type="molecule type" value="Genomic_DNA"/>
</dbReference>
<evidence type="ECO:0000256" key="5">
    <source>
        <dbReference type="PROSITE-ProRule" id="PRU00042"/>
    </source>
</evidence>